<dbReference type="Proteomes" id="UP000664417">
    <property type="component" value="Unassembled WGS sequence"/>
</dbReference>
<protein>
    <submittedName>
        <fullName evidence="1">Uncharacterized protein</fullName>
    </submittedName>
</protein>
<organism evidence="1 2">
    <name type="scientific">Acanthopleuribacter pedis</name>
    <dbReference type="NCBI Taxonomy" id="442870"/>
    <lineage>
        <taxon>Bacteria</taxon>
        <taxon>Pseudomonadati</taxon>
        <taxon>Acidobacteriota</taxon>
        <taxon>Holophagae</taxon>
        <taxon>Acanthopleuribacterales</taxon>
        <taxon>Acanthopleuribacteraceae</taxon>
        <taxon>Acanthopleuribacter</taxon>
    </lineage>
</organism>
<evidence type="ECO:0000313" key="2">
    <source>
        <dbReference type="Proteomes" id="UP000664417"/>
    </source>
</evidence>
<gene>
    <name evidence="1" type="ORF">J3U88_12380</name>
</gene>
<dbReference type="RefSeq" id="WP_207859081.1">
    <property type="nucleotide sequence ID" value="NZ_JAFREP010000009.1"/>
</dbReference>
<reference evidence="1" key="1">
    <citation type="submission" date="2021-03" db="EMBL/GenBank/DDBJ databases">
        <authorList>
            <person name="Wang G."/>
        </authorList>
    </citation>
    <scope>NUCLEOTIDE SEQUENCE</scope>
    <source>
        <strain evidence="1">KCTC 12899</strain>
    </source>
</reference>
<dbReference type="AlphaFoldDB" id="A0A8J7Q561"/>
<dbReference type="EMBL" id="JAFREP010000009">
    <property type="protein sequence ID" value="MBO1319260.1"/>
    <property type="molecule type" value="Genomic_DNA"/>
</dbReference>
<name>A0A8J7Q561_9BACT</name>
<accession>A0A8J7Q561</accession>
<proteinExistence type="predicted"/>
<evidence type="ECO:0000313" key="1">
    <source>
        <dbReference type="EMBL" id="MBO1319260.1"/>
    </source>
</evidence>
<comment type="caution">
    <text evidence="1">The sequence shown here is derived from an EMBL/GenBank/DDBJ whole genome shotgun (WGS) entry which is preliminary data.</text>
</comment>
<sequence>MKKDNVFMVFNTKGKEVVYEYRWGENHNPKFRLERATRRIGTLETPPTPEIKSYEELDRVFLLVSERGSGFKFLRQWLTSRQEHVISQHKISGKEGSPPKNWVLIDGNQVIQQNSLVQPDQWNAFLKQDMGCYILDRTFYGDNPITEKTGSVLTQINATVEAMRTDPSFRFIHASYHLPSLEIDPLFSNLLDQCHVYRLPQFNIDELCTWLDELVKKYQNRTFTIDLKDAKRSLAQVILYSVGGQPRLTSMLFRLVDDAIQAQLPEDERDTPPPKKPPSSGSFVLQAEDLATLFRLQGTELARNPPHIVERWKEDLTGFLKNDTHMVQLLRRYADNQPKPSTDAHYTADYKLYLAGWVGFDPEKKWGIRSQCHKQWAGELLRHFDQEKERTR</sequence>
<keyword evidence="2" id="KW-1185">Reference proteome</keyword>